<dbReference type="GO" id="GO:0031470">
    <property type="term" value="C:carboxysome"/>
    <property type="evidence" value="ECO:0007669"/>
    <property type="project" value="UniProtKB-SubCell"/>
</dbReference>
<dbReference type="InterPro" id="IPR036677">
    <property type="entry name" value="EutN_CcmL_sf"/>
</dbReference>
<dbReference type="PANTHER" id="PTHR36539">
    <property type="entry name" value="ETHANOLAMINE UTILIZATION PROTEIN EUTN"/>
    <property type="match status" value="1"/>
</dbReference>
<comment type="subcellular location">
    <subcellularLocation>
        <location evidence="1">Carboxysome</location>
    </subcellularLocation>
</comment>
<evidence type="ECO:0000313" key="4">
    <source>
        <dbReference type="EMBL" id="SKC54999.1"/>
    </source>
</evidence>
<keyword evidence="5" id="KW-1185">Reference proteome</keyword>
<dbReference type="PROSITE" id="PS51932">
    <property type="entry name" value="BMV"/>
    <property type="match status" value="1"/>
</dbReference>
<name>A0A1T5JUP2_9FIRM</name>
<protein>
    <submittedName>
        <fullName evidence="4">Ethanolamine utilization protein EutN</fullName>
    </submittedName>
</protein>
<reference evidence="5" key="1">
    <citation type="submission" date="2017-02" db="EMBL/GenBank/DDBJ databases">
        <authorList>
            <person name="Varghese N."/>
            <person name="Submissions S."/>
        </authorList>
    </citation>
    <scope>NUCLEOTIDE SEQUENCE [LARGE SCALE GENOMIC DNA]</scope>
    <source>
        <strain evidence="5">M1</strain>
    </source>
</reference>
<keyword evidence="3" id="KW-1283">Bacterial microcompartment</keyword>
<dbReference type="Gene3D" id="2.40.50.220">
    <property type="entry name" value="EutN/Ccml"/>
    <property type="match status" value="1"/>
</dbReference>
<keyword evidence="2" id="KW-1282">Carboxysome</keyword>
<dbReference type="OrthoDB" id="196195at2"/>
<evidence type="ECO:0000256" key="3">
    <source>
        <dbReference type="ARBA" id="ARBA00024446"/>
    </source>
</evidence>
<sequence>MYTGMVIGTVVATRKDEKLIGCKLLFTQPLNINKNPMGDPIITVDTVGAGIGEYVIYTKGTAARYAARKLDAPIDAAIIGIIDNVDIYLDVFEKK</sequence>
<proteinExistence type="predicted"/>
<evidence type="ECO:0000256" key="2">
    <source>
        <dbReference type="ARBA" id="ARBA00023669"/>
    </source>
</evidence>
<dbReference type="Proteomes" id="UP000190285">
    <property type="component" value="Unassembled WGS sequence"/>
</dbReference>
<accession>A0A1T5JUP2</accession>
<evidence type="ECO:0000313" key="5">
    <source>
        <dbReference type="Proteomes" id="UP000190285"/>
    </source>
</evidence>
<evidence type="ECO:0000256" key="1">
    <source>
        <dbReference type="ARBA" id="ARBA00023587"/>
    </source>
</evidence>
<organism evidence="4 5">
    <name type="scientific">Maledivibacter halophilus</name>
    <dbReference type="NCBI Taxonomy" id="36842"/>
    <lineage>
        <taxon>Bacteria</taxon>
        <taxon>Bacillati</taxon>
        <taxon>Bacillota</taxon>
        <taxon>Clostridia</taxon>
        <taxon>Peptostreptococcales</taxon>
        <taxon>Caminicellaceae</taxon>
        <taxon>Maledivibacter</taxon>
    </lineage>
</organism>
<dbReference type="EMBL" id="FUZT01000003">
    <property type="protein sequence ID" value="SKC54999.1"/>
    <property type="molecule type" value="Genomic_DNA"/>
</dbReference>
<dbReference type="STRING" id="36842.SAMN02194393_01345"/>
<dbReference type="SUPFAM" id="SSF159133">
    <property type="entry name" value="EutN/CcmL-like"/>
    <property type="match status" value="1"/>
</dbReference>
<gene>
    <name evidence="4" type="ORF">SAMN02194393_01345</name>
</gene>
<dbReference type="InterPro" id="IPR004992">
    <property type="entry name" value="EutN_CcmL"/>
</dbReference>
<dbReference type="CDD" id="cd01614">
    <property type="entry name" value="EutN_CcmL"/>
    <property type="match status" value="1"/>
</dbReference>
<dbReference type="AlphaFoldDB" id="A0A1T5JUP2"/>
<dbReference type="Pfam" id="PF03319">
    <property type="entry name" value="EutN_CcmL"/>
    <property type="match status" value="1"/>
</dbReference>
<dbReference type="RefSeq" id="WP_079490335.1">
    <property type="nucleotide sequence ID" value="NZ_FUZT01000003.1"/>
</dbReference>